<dbReference type="InterPro" id="IPR047640">
    <property type="entry name" value="RpiR-like"/>
</dbReference>
<evidence type="ECO:0000313" key="7">
    <source>
        <dbReference type="Proteomes" id="UP000660110"/>
    </source>
</evidence>
<reference evidence="6" key="2">
    <citation type="submission" date="2020-09" db="EMBL/GenBank/DDBJ databases">
        <authorList>
            <person name="Sun Q."/>
            <person name="Zhou Y."/>
        </authorList>
    </citation>
    <scope>NUCLEOTIDE SEQUENCE</scope>
    <source>
        <strain evidence="6">CGMCC 1.12153</strain>
    </source>
</reference>
<dbReference type="GO" id="GO:0003700">
    <property type="term" value="F:DNA-binding transcription factor activity"/>
    <property type="evidence" value="ECO:0007669"/>
    <property type="project" value="InterPro"/>
</dbReference>
<dbReference type="InterPro" id="IPR001347">
    <property type="entry name" value="SIS_dom"/>
</dbReference>
<evidence type="ECO:0000256" key="1">
    <source>
        <dbReference type="ARBA" id="ARBA00023015"/>
    </source>
</evidence>
<evidence type="ECO:0000259" key="5">
    <source>
        <dbReference type="PROSITE" id="PS51464"/>
    </source>
</evidence>
<evidence type="ECO:0000313" key="6">
    <source>
        <dbReference type="EMBL" id="GGF29380.1"/>
    </source>
</evidence>
<dbReference type="InterPro" id="IPR009057">
    <property type="entry name" value="Homeodomain-like_sf"/>
</dbReference>
<name>A0A917B887_HALAA</name>
<dbReference type="Gene3D" id="3.40.50.10490">
    <property type="entry name" value="Glucose-6-phosphate isomerase like protein, domain 1"/>
    <property type="match status" value="1"/>
</dbReference>
<keyword evidence="7" id="KW-1185">Reference proteome</keyword>
<keyword evidence="1" id="KW-0805">Transcription regulation</keyword>
<dbReference type="Proteomes" id="UP000660110">
    <property type="component" value="Unassembled WGS sequence"/>
</dbReference>
<dbReference type="GO" id="GO:0097367">
    <property type="term" value="F:carbohydrate derivative binding"/>
    <property type="evidence" value="ECO:0007669"/>
    <property type="project" value="InterPro"/>
</dbReference>
<dbReference type="InterPro" id="IPR035472">
    <property type="entry name" value="RpiR-like_SIS"/>
</dbReference>
<dbReference type="PANTHER" id="PTHR30514:SF1">
    <property type="entry name" value="HTH-TYPE TRANSCRIPTIONAL REGULATOR HEXR-RELATED"/>
    <property type="match status" value="1"/>
</dbReference>
<comment type="caution">
    <text evidence="6">The sequence shown here is derived from an EMBL/GenBank/DDBJ whole genome shotgun (WGS) entry which is preliminary data.</text>
</comment>
<dbReference type="SUPFAM" id="SSF53697">
    <property type="entry name" value="SIS domain"/>
    <property type="match status" value="1"/>
</dbReference>
<dbReference type="InterPro" id="IPR000281">
    <property type="entry name" value="HTH_RpiR"/>
</dbReference>
<dbReference type="RefSeq" id="WP_188378393.1">
    <property type="nucleotide sequence ID" value="NZ_BMEL01000004.1"/>
</dbReference>
<feature type="domain" description="HTH rpiR-type" evidence="4">
    <location>
        <begin position="1"/>
        <end position="77"/>
    </location>
</feature>
<evidence type="ECO:0000259" key="4">
    <source>
        <dbReference type="PROSITE" id="PS51071"/>
    </source>
</evidence>
<dbReference type="EMBL" id="BMEL01000004">
    <property type="protein sequence ID" value="GGF29380.1"/>
    <property type="molecule type" value="Genomic_DNA"/>
</dbReference>
<dbReference type="Pfam" id="PF01380">
    <property type="entry name" value="SIS"/>
    <property type="match status" value="1"/>
</dbReference>
<feature type="domain" description="SIS" evidence="5">
    <location>
        <begin position="101"/>
        <end position="239"/>
    </location>
</feature>
<dbReference type="AlphaFoldDB" id="A0A917B887"/>
<sequence length="239" mass="27852">MNLKERAHKYEYKLNDTDDQIIDYILANKETVIDTSIQALAKSLYTVPNTITRLSKKLGYDGFSQLKNNLKEEQEDDEENAAQFNIRKTLEILDDDMLRKIAKKIKQSRHVYLFGVGDTAPFCEIMATHFKIGGMNAEFFLHRHDAVYAINHAKKQDVLFLISMSGETEQIIEMAELAKEKEITIISFTHFSSNTLEKMSDYRFFFYSPKRMLENYNISDKTPMMLALQQLSNVFWETT</sequence>
<dbReference type="GO" id="GO:1901135">
    <property type="term" value="P:carbohydrate derivative metabolic process"/>
    <property type="evidence" value="ECO:0007669"/>
    <property type="project" value="InterPro"/>
</dbReference>
<dbReference type="InterPro" id="IPR046348">
    <property type="entry name" value="SIS_dom_sf"/>
</dbReference>
<keyword evidence="2" id="KW-0238">DNA-binding</keyword>
<proteinExistence type="predicted"/>
<dbReference type="Gene3D" id="1.10.10.10">
    <property type="entry name" value="Winged helix-like DNA-binding domain superfamily/Winged helix DNA-binding domain"/>
    <property type="match status" value="1"/>
</dbReference>
<keyword evidence="3" id="KW-0804">Transcription</keyword>
<reference evidence="6" key="1">
    <citation type="journal article" date="2014" name="Int. J. Syst. Evol. Microbiol.">
        <title>Complete genome sequence of Corynebacterium casei LMG S-19264T (=DSM 44701T), isolated from a smear-ripened cheese.</title>
        <authorList>
            <consortium name="US DOE Joint Genome Institute (JGI-PGF)"/>
            <person name="Walter F."/>
            <person name="Albersmeier A."/>
            <person name="Kalinowski J."/>
            <person name="Ruckert C."/>
        </authorList>
    </citation>
    <scope>NUCLEOTIDE SEQUENCE</scope>
    <source>
        <strain evidence="6">CGMCC 1.12153</strain>
    </source>
</reference>
<dbReference type="GO" id="GO:0003677">
    <property type="term" value="F:DNA binding"/>
    <property type="evidence" value="ECO:0007669"/>
    <property type="project" value="UniProtKB-KW"/>
</dbReference>
<organism evidence="6 7">
    <name type="scientific">Halobacillus andaensis</name>
    <dbReference type="NCBI Taxonomy" id="1176239"/>
    <lineage>
        <taxon>Bacteria</taxon>
        <taxon>Bacillati</taxon>
        <taxon>Bacillota</taxon>
        <taxon>Bacilli</taxon>
        <taxon>Bacillales</taxon>
        <taxon>Bacillaceae</taxon>
        <taxon>Halobacillus</taxon>
    </lineage>
</organism>
<dbReference type="InterPro" id="IPR036388">
    <property type="entry name" value="WH-like_DNA-bd_sf"/>
</dbReference>
<protein>
    <submittedName>
        <fullName evidence="6">RpiR family transcriptional regulator</fullName>
    </submittedName>
</protein>
<evidence type="ECO:0000256" key="3">
    <source>
        <dbReference type="ARBA" id="ARBA00023163"/>
    </source>
</evidence>
<gene>
    <name evidence="6" type="ORF">GCM10010954_30640</name>
</gene>
<dbReference type="Pfam" id="PF01418">
    <property type="entry name" value="HTH_6"/>
    <property type="match status" value="1"/>
</dbReference>
<dbReference type="SUPFAM" id="SSF46689">
    <property type="entry name" value="Homeodomain-like"/>
    <property type="match status" value="1"/>
</dbReference>
<accession>A0A917B887</accession>
<dbReference type="PROSITE" id="PS51464">
    <property type="entry name" value="SIS"/>
    <property type="match status" value="1"/>
</dbReference>
<dbReference type="CDD" id="cd05013">
    <property type="entry name" value="SIS_RpiR"/>
    <property type="match status" value="1"/>
</dbReference>
<evidence type="ECO:0000256" key="2">
    <source>
        <dbReference type="ARBA" id="ARBA00023125"/>
    </source>
</evidence>
<dbReference type="PROSITE" id="PS51071">
    <property type="entry name" value="HTH_RPIR"/>
    <property type="match status" value="1"/>
</dbReference>
<dbReference type="PANTHER" id="PTHR30514">
    <property type="entry name" value="GLUCOKINASE"/>
    <property type="match status" value="1"/>
</dbReference>